<reference evidence="1" key="1">
    <citation type="submission" date="2021-04" db="EMBL/GenBank/DDBJ databases">
        <authorList>
            <person name="Chebbi M.A.C M."/>
        </authorList>
    </citation>
    <scope>NUCLEOTIDE SEQUENCE</scope>
</reference>
<sequence>METKLMRQKSSELWSVEMCRHTYNTYIYMYIYLFGKFSHVIFCSEAKRRPVITCDLRHFLLYCARYVIYYYTFSLLVKILHPPFGHYCMGIK</sequence>
<evidence type="ECO:0000313" key="1">
    <source>
        <dbReference type="EMBL" id="CAG5092909.1"/>
    </source>
</evidence>
<proteinExistence type="predicted"/>
<dbReference type="AlphaFoldDB" id="A0A8J2HBE7"/>
<dbReference type="EMBL" id="CAJNRD030001120">
    <property type="protein sequence ID" value="CAG5092909.1"/>
    <property type="molecule type" value="Genomic_DNA"/>
</dbReference>
<comment type="caution">
    <text evidence="1">The sequence shown here is derived from an EMBL/GenBank/DDBJ whole genome shotgun (WGS) entry which is preliminary data.</text>
</comment>
<keyword evidence="2" id="KW-1185">Reference proteome</keyword>
<organism evidence="1 2">
    <name type="scientific">Cotesia congregata</name>
    <name type="common">Parasitoid wasp</name>
    <name type="synonym">Apanteles congregatus</name>
    <dbReference type="NCBI Taxonomy" id="51543"/>
    <lineage>
        <taxon>Eukaryota</taxon>
        <taxon>Metazoa</taxon>
        <taxon>Ecdysozoa</taxon>
        <taxon>Arthropoda</taxon>
        <taxon>Hexapoda</taxon>
        <taxon>Insecta</taxon>
        <taxon>Pterygota</taxon>
        <taxon>Neoptera</taxon>
        <taxon>Endopterygota</taxon>
        <taxon>Hymenoptera</taxon>
        <taxon>Apocrita</taxon>
        <taxon>Ichneumonoidea</taxon>
        <taxon>Braconidae</taxon>
        <taxon>Microgastrinae</taxon>
        <taxon>Cotesia</taxon>
    </lineage>
</organism>
<evidence type="ECO:0000313" key="2">
    <source>
        <dbReference type="Proteomes" id="UP000786811"/>
    </source>
</evidence>
<gene>
    <name evidence="1" type="ORF">HICCMSTLAB_LOCUS6431</name>
</gene>
<name>A0A8J2HBE7_COTCN</name>
<dbReference type="Proteomes" id="UP000786811">
    <property type="component" value="Unassembled WGS sequence"/>
</dbReference>
<protein>
    <submittedName>
        <fullName evidence="1">Uncharacterized protein</fullName>
    </submittedName>
</protein>
<accession>A0A8J2HBE7</accession>